<feature type="compositionally biased region" description="Basic and acidic residues" evidence="1">
    <location>
        <begin position="431"/>
        <end position="441"/>
    </location>
</feature>
<keyword evidence="2" id="KW-1133">Transmembrane helix</keyword>
<feature type="transmembrane region" description="Helical" evidence="2">
    <location>
        <begin position="28"/>
        <end position="51"/>
    </location>
</feature>
<evidence type="ECO:0008006" key="5">
    <source>
        <dbReference type="Google" id="ProtNLM"/>
    </source>
</evidence>
<name>A0ABD3LYE5_9STRA</name>
<evidence type="ECO:0000256" key="2">
    <source>
        <dbReference type="SAM" id="Phobius"/>
    </source>
</evidence>
<evidence type="ECO:0000256" key="1">
    <source>
        <dbReference type="SAM" id="MobiDB-lite"/>
    </source>
</evidence>
<dbReference type="InterPro" id="IPR027417">
    <property type="entry name" value="P-loop_NTPase"/>
</dbReference>
<accession>A0ABD3LYE5</accession>
<reference evidence="3 4" key="1">
    <citation type="submission" date="2024-10" db="EMBL/GenBank/DDBJ databases">
        <title>Updated reference genomes for cyclostephanoid diatoms.</title>
        <authorList>
            <person name="Roberts W.R."/>
            <person name="Alverson A.J."/>
        </authorList>
    </citation>
    <scope>NUCLEOTIDE SEQUENCE [LARGE SCALE GENOMIC DNA]</scope>
    <source>
        <strain evidence="3 4">AJA232-27</strain>
    </source>
</reference>
<keyword evidence="4" id="KW-1185">Reference proteome</keyword>
<keyword evidence="2" id="KW-0472">Membrane</keyword>
<evidence type="ECO:0000313" key="3">
    <source>
        <dbReference type="EMBL" id="KAL3756785.1"/>
    </source>
</evidence>
<dbReference type="AlphaFoldDB" id="A0ABD3LYE5"/>
<keyword evidence="2" id="KW-0812">Transmembrane</keyword>
<gene>
    <name evidence="3" type="ORF">ACHAWU_003535</name>
</gene>
<dbReference type="Proteomes" id="UP001530293">
    <property type="component" value="Unassembled WGS sequence"/>
</dbReference>
<protein>
    <recommendedName>
        <fullName evidence="5">Sulfotransferase</fullName>
    </recommendedName>
</protein>
<dbReference type="EMBL" id="JALLBG020000293">
    <property type="protein sequence ID" value="KAL3756785.1"/>
    <property type="molecule type" value="Genomic_DNA"/>
</dbReference>
<sequence length="462" mass="51263">MTITMLNAPPPSGIGRRRGAASRKKSPVTSIIVAAVSFLVTLFLILAFGSYNFSSSTSTTNSNGKIRLNDAKPIVSSDTDDGDDDTDEAISEEFQDIAGIARAKLHLVSIDAEHMSKSGSNGYHGVTGSFCKLDWKKYKKDPPSLPMFRMLVSESGCDNRKNILTLDLAKVVRKVRQYDKNNNDVHAMPPTGFVFHESRVGSTLVANALTAMDPESHRVYSESDPINSALNACQRSPCDMDIHAELLRDVVYLMGRTSSPKEKHVFFKVSSIGSKRIDVMQEAFPSVPWIFVYRDPVQTMMSHMDPAKLKQIRGGVPQAVCLRAKRRPPNDLVELASHYGADIDELTNEEFCAAHLATLCESALKQMNKSHGKGVAVEYEGLVDKLIESIIPNHFGINVDESARQNILTVSQIYSKSKPGKSKDWEEDSENKDNRSTPEIRAASEKFLSKFYFELKKHSIDK</sequence>
<evidence type="ECO:0000313" key="4">
    <source>
        <dbReference type="Proteomes" id="UP001530293"/>
    </source>
</evidence>
<dbReference type="SUPFAM" id="SSF52540">
    <property type="entry name" value="P-loop containing nucleoside triphosphate hydrolases"/>
    <property type="match status" value="1"/>
</dbReference>
<dbReference type="Gene3D" id="3.40.50.300">
    <property type="entry name" value="P-loop containing nucleotide triphosphate hydrolases"/>
    <property type="match status" value="1"/>
</dbReference>
<organism evidence="3 4">
    <name type="scientific">Discostella pseudostelligera</name>
    <dbReference type="NCBI Taxonomy" id="259834"/>
    <lineage>
        <taxon>Eukaryota</taxon>
        <taxon>Sar</taxon>
        <taxon>Stramenopiles</taxon>
        <taxon>Ochrophyta</taxon>
        <taxon>Bacillariophyta</taxon>
        <taxon>Coscinodiscophyceae</taxon>
        <taxon>Thalassiosirophycidae</taxon>
        <taxon>Stephanodiscales</taxon>
        <taxon>Stephanodiscaceae</taxon>
        <taxon>Discostella</taxon>
    </lineage>
</organism>
<feature type="region of interest" description="Disordered" evidence="1">
    <location>
        <begin position="1"/>
        <end position="21"/>
    </location>
</feature>
<feature type="region of interest" description="Disordered" evidence="1">
    <location>
        <begin position="417"/>
        <end position="441"/>
    </location>
</feature>
<comment type="caution">
    <text evidence="3">The sequence shown here is derived from an EMBL/GenBank/DDBJ whole genome shotgun (WGS) entry which is preliminary data.</text>
</comment>
<proteinExistence type="predicted"/>